<sequence>MTAVWNKLTTQLSTWLADVPSNKRKNREGENNEERNCRLRSTNSLSTLNQKHLIKATAAARSKSSENLNKINLGNLALLNNCEINGECQCPCCPQPKNLSSPSAAFSQALILNKTINSTTTTPKNNDMPNNGICSGGKESGYSSASPSRRLEF</sequence>
<dbReference type="Proteomes" id="UP000095281">
    <property type="component" value="Unplaced"/>
</dbReference>
<organism evidence="2 3">
    <name type="scientific">Meloidogyne hapla</name>
    <name type="common">Root-knot nematode worm</name>
    <dbReference type="NCBI Taxonomy" id="6305"/>
    <lineage>
        <taxon>Eukaryota</taxon>
        <taxon>Metazoa</taxon>
        <taxon>Ecdysozoa</taxon>
        <taxon>Nematoda</taxon>
        <taxon>Chromadorea</taxon>
        <taxon>Rhabditida</taxon>
        <taxon>Tylenchina</taxon>
        <taxon>Tylenchomorpha</taxon>
        <taxon>Tylenchoidea</taxon>
        <taxon>Meloidogynidae</taxon>
        <taxon>Meloidogyninae</taxon>
        <taxon>Meloidogyne</taxon>
    </lineage>
</organism>
<proteinExistence type="predicted"/>
<reference evidence="3" key="1">
    <citation type="submission" date="2016-11" db="UniProtKB">
        <authorList>
            <consortium name="WormBaseParasite"/>
        </authorList>
    </citation>
    <scope>IDENTIFICATION</scope>
</reference>
<name>A0A1I8AYY3_MELHA</name>
<evidence type="ECO:0000313" key="2">
    <source>
        <dbReference type="Proteomes" id="UP000095281"/>
    </source>
</evidence>
<evidence type="ECO:0000256" key="1">
    <source>
        <dbReference type="SAM" id="MobiDB-lite"/>
    </source>
</evidence>
<evidence type="ECO:0000313" key="3">
    <source>
        <dbReference type="WBParaSite" id="MhA1_Contig1136.frz3.gene4"/>
    </source>
</evidence>
<feature type="compositionally biased region" description="Polar residues" evidence="1">
    <location>
        <begin position="118"/>
        <end position="133"/>
    </location>
</feature>
<protein>
    <submittedName>
        <fullName evidence="3">Uncharacterized protein</fullName>
    </submittedName>
</protein>
<accession>A0A1I8AYY3</accession>
<feature type="region of interest" description="Disordered" evidence="1">
    <location>
        <begin position="118"/>
        <end position="153"/>
    </location>
</feature>
<dbReference type="WBParaSite" id="MhA1_Contig1136.frz3.gene4">
    <property type="protein sequence ID" value="MhA1_Contig1136.frz3.gene4"/>
    <property type="gene ID" value="MhA1_Contig1136.frz3.gene4"/>
</dbReference>
<keyword evidence="2" id="KW-1185">Reference proteome</keyword>
<dbReference type="AlphaFoldDB" id="A0A1I8AYY3"/>